<protein>
    <recommendedName>
        <fullName evidence="3">DUF2493 domain-containing protein</fullName>
    </recommendedName>
</protein>
<organism evidence="1 2">
    <name type="scientific">Deinococcus cellulosilyticus (strain DSM 18568 / NBRC 106333 / KACC 11606 / 5516J-15)</name>
    <dbReference type="NCBI Taxonomy" id="1223518"/>
    <lineage>
        <taxon>Bacteria</taxon>
        <taxon>Thermotogati</taxon>
        <taxon>Deinococcota</taxon>
        <taxon>Deinococci</taxon>
        <taxon>Deinococcales</taxon>
        <taxon>Deinococcaceae</taxon>
        <taxon>Deinococcus</taxon>
    </lineage>
</organism>
<reference evidence="1 2" key="1">
    <citation type="submission" date="2019-07" db="EMBL/GenBank/DDBJ databases">
        <title>Whole genome shotgun sequence of Deinococcus cellulosilyticus NBRC 106333.</title>
        <authorList>
            <person name="Hosoyama A."/>
            <person name="Uohara A."/>
            <person name="Ohji S."/>
            <person name="Ichikawa N."/>
        </authorList>
    </citation>
    <scope>NUCLEOTIDE SEQUENCE [LARGE SCALE GENOMIC DNA]</scope>
    <source>
        <strain evidence="1 2">NBRC 106333</strain>
    </source>
</reference>
<dbReference type="RefSeq" id="WP_146887129.1">
    <property type="nucleotide sequence ID" value="NZ_BJXB01000019.1"/>
</dbReference>
<gene>
    <name evidence="1" type="ORF">DC3_38560</name>
</gene>
<dbReference type="Proteomes" id="UP000321306">
    <property type="component" value="Unassembled WGS sequence"/>
</dbReference>
<dbReference type="AlphaFoldDB" id="A0A511N726"/>
<evidence type="ECO:0008006" key="3">
    <source>
        <dbReference type="Google" id="ProtNLM"/>
    </source>
</evidence>
<evidence type="ECO:0000313" key="1">
    <source>
        <dbReference type="EMBL" id="GEM48221.1"/>
    </source>
</evidence>
<comment type="caution">
    <text evidence="1">The sequence shown here is derived from an EMBL/GenBank/DDBJ whole genome shotgun (WGS) entry which is preliminary data.</text>
</comment>
<dbReference type="EMBL" id="BJXB01000019">
    <property type="protein sequence ID" value="GEM48221.1"/>
    <property type="molecule type" value="Genomic_DNA"/>
</dbReference>
<accession>A0A511N726</accession>
<name>A0A511N726_DEIC1</name>
<dbReference type="OrthoDB" id="572639at2"/>
<keyword evidence="2" id="KW-1185">Reference proteome</keyword>
<sequence length="121" mass="13216">MRVIIAGSRDHDHFVLQDLCQAIEESGFEITAVLVTGDDGVSELAAKWAGQHQIPILVFAREPADPTKSAAAKRNSSMADQADALICLHHGTKGSWSIMQEMRRRGKPVHEVQWSGKLGEA</sequence>
<proteinExistence type="predicted"/>
<evidence type="ECO:0000313" key="2">
    <source>
        <dbReference type="Proteomes" id="UP000321306"/>
    </source>
</evidence>